<dbReference type="Proteomes" id="UP000051010">
    <property type="component" value="Unassembled WGS sequence"/>
</dbReference>
<feature type="transmembrane region" description="Helical" evidence="1">
    <location>
        <begin position="81"/>
        <end position="102"/>
    </location>
</feature>
<dbReference type="PIRSF" id="PIRSF037394">
    <property type="entry name" value="ABC_thiamine-permease_YkoE_prd"/>
    <property type="match status" value="1"/>
</dbReference>
<organism evidence="2 3">
    <name type="scientific">Lentilactobacillus parafarraginis DSM 18390 = JCM 14109</name>
    <dbReference type="NCBI Taxonomy" id="1423786"/>
    <lineage>
        <taxon>Bacteria</taxon>
        <taxon>Bacillati</taxon>
        <taxon>Bacillota</taxon>
        <taxon>Bacilli</taxon>
        <taxon>Lactobacillales</taxon>
        <taxon>Lactobacillaceae</taxon>
        <taxon>Lentilactobacillus</taxon>
    </lineage>
</organism>
<feature type="transmembrane region" description="Helical" evidence="1">
    <location>
        <begin position="151"/>
        <end position="170"/>
    </location>
</feature>
<gene>
    <name evidence="2" type="ORF">FD47_GL002268</name>
</gene>
<comment type="caution">
    <text evidence="2">The sequence shown here is derived from an EMBL/GenBank/DDBJ whole genome shotgun (WGS) entry which is preliminary data.</text>
</comment>
<keyword evidence="1" id="KW-1133">Transmembrane helix</keyword>
<dbReference type="InterPro" id="IPR017195">
    <property type="entry name" value="ABC_thiamin-permease_prd"/>
</dbReference>
<evidence type="ECO:0000313" key="2">
    <source>
        <dbReference type="EMBL" id="KRM41747.1"/>
    </source>
</evidence>
<accession>A0A0R1YR53</accession>
<evidence type="ECO:0000313" key="3">
    <source>
        <dbReference type="Proteomes" id="UP000051010"/>
    </source>
</evidence>
<reference evidence="2 3" key="1">
    <citation type="journal article" date="2015" name="Genome Announc.">
        <title>Expanding the biotechnology potential of lactobacilli through comparative genomics of 213 strains and associated genera.</title>
        <authorList>
            <person name="Sun Z."/>
            <person name="Harris H.M."/>
            <person name="McCann A."/>
            <person name="Guo C."/>
            <person name="Argimon S."/>
            <person name="Zhang W."/>
            <person name="Yang X."/>
            <person name="Jeffery I.B."/>
            <person name="Cooney J.C."/>
            <person name="Kagawa T.F."/>
            <person name="Liu W."/>
            <person name="Song Y."/>
            <person name="Salvetti E."/>
            <person name="Wrobel A."/>
            <person name="Rasinkangas P."/>
            <person name="Parkhill J."/>
            <person name="Rea M.C."/>
            <person name="O'Sullivan O."/>
            <person name="Ritari J."/>
            <person name="Douillard F.P."/>
            <person name="Paul Ross R."/>
            <person name="Yang R."/>
            <person name="Briner A.E."/>
            <person name="Felis G.E."/>
            <person name="de Vos W.M."/>
            <person name="Barrangou R."/>
            <person name="Klaenhammer T.R."/>
            <person name="Caufield P.W."/>
            <person name="Cui Y."/>
            <person name="Zhang H."/>
            <person name="O'Toole P.W."/>
        </authorList>
    </citation>
    <scope>NUCLEOTIDE SEQUENCE [LARGE SCALE GENOMIC DNA]</scope>
    <source>
        <strain evidence="2 3">DSM 18390</strain>
    </source>
</reference>
<protein>
    <submittedName>
        <fullName evidence="2">ABC superfamily ATP binding cassette transporter, membrane protein</fullName>
    </submittedName>
</protein>
<dbReference type="RefSeq" id="WP_054735845.1">
    <property type="nucleotide sequence ID" value="NZ_AZFZ01000054.1"/>
</dbReference>
<feature type="transmembrane region" description="Helical" evidence="1">
    <location>
        <begin position="49"/>
        <end position="69"/>
    </location>
</feature>
<feature type="transmembrane region" description="Helical" evidence="1">
    <location>
        <begin position="122"/>
        <end position="144"/>
    </location>
</feature>
<keyword evidence="1" id="KW-0472">Membrane</keyword>
<dbReference type="EMBL" id="AZFZ01000054">
    <property type="protein sequence ID" value="KRM41747.1"/>
    <property type="molecule type" value="Genomic_DNA"/>
</dbReference>
<dbReference type="AlphaFoldDB" id="A0A0R1YR53"/>
<dbReference type="PATRIC" id="fig|1423786.4.peg.2382"/>
<name>A0A0R1YR53_9LACO</name>
<feature type="transmembrane region" description="Helical" evidence="1">
    <location>
        <begin position="12"/>
        <end position="29"/>
    </location>
</feature>
<sequence>MTRSSHWHIQQIILITLIGIVCGVIYQYGVNSLYNVVRVAVAPTGLSPYVDNFFAGLWFIAAPLSMYFVPAIGSGTIGETLAAIVEMFLGSQWGAFTLAYGIAQGAGNEFGFFPKTKKYQAFSWNSVLLGAIGAAVVSFIWDYFASGYNHFGLLILLGLFITRIISALLFDGVMVKLITLQFDGLWRQETPAKG</sequence>
<dbReference type="Pfam" id="PF09819">
    <property type="entry name" value="ABC_cobalt"/>
    <property type="match status" value="1"/>
</dbReference>
<proteinExistence type="predicted"/>
<evidence type="ECO:0000256" key="1">
    <source>
        <dbReference type="SAM" id="Phobius"/>
    </source>
</evidence>
<keyword evidence="1" id="KW-0812">Transmembrane</keyword>